<comment type="caution">
    <text evidence="2">The sequence shown here is derived from an EMBL/GenBank/DDBJ whole genome shotgun (WGS) entry which is preliminary data.</text>
</comment>
<organism evidence="2 3">
    <name type="scientific">Amycolatopsis pithecellobii</name>
    <dbReference type="NCBI Taxonomy" id="664692"/>
    <lineage>
        <taxon>Bacteria</taxon>
        <taxon>Bacillati</taxon>
        <taxon>Actinomycetota</taxon>
        <taxon>Actinomycetes</taxon>
        <taxon>Pseudonocardiales</taxon>
        <taxon>Pseudonocardiaceae</taxon>
        <taxon>Amycolatopsis</taxon>
    </lineage>
</organism>
<proteinExistence type="predicted"/>
<dbReference type="InterPro" id="IPR018958">
    <property type="entry name" value="Knr4/Smi1-like_dom"/>
</dbReference>
<sequence>MPSSAPSTVGEWRDFLRRHSSEFGYEPASEDAIRAAEERLGVRLPPAYRNFLLVSNGWSSSLSELSLLDVDHIGWFSEAEADLLAAWSEPGMEHFAEWIGVLERCLLISQGEGGSGGHWLLRVGDPAGGGEWTAYEWWPGDGADPEPYDNFAVLVTSTCSDSAESDSENLR</sequence>
<keyword evidence="3" id="KW-1185">Reference proteome</keyword>
<dbReference type="SMART" id="SM00860">
    <property type="entry name" value="SMI1_KNR4"/>
    <property type="match status" value="1"/>
</dbReference>
<accession>A0A6N7Z4A6</accession>
<reference evidence="2 3" key="1">
    <citation type="submission" date="2019-11" db="EMBL/GenBank/DDBJ databases">
        <title>Draft genome of Amycolatopsis RM579.</title>
        <authorList>
            <person name="Duangmal K."/>
            <person name="Mingma R."/>
        </authorList>
    </citation>
    <scope>NUCLEOTIDE SEQUENCE [LARGE SCALE GENOMIC DNA]</scope>
    <source>
        <strain evidence="2 3">RM579</strain>
    </source>
</reference>
<dbReference type="AlphaFoldDB" id="A0A6N7Z4A6"/>
<evidence type="ECO:0000313" key="2">
    <source>
        <dbReference type="EMBL" id="MTD55114.1"/>
    </source>
</evidence>
<dbReference type="InterPro" id="IPR037883">
    <property type="entry name" value="Knr4/Smi1-like_sf"/>
</dbReference>
<dbReference type="OrthoDB" id="458118at2"/>
<dbReference type="Pfam" id="PF09346">
    <property type="entry name" value="SMI1_KNR4"/>
    <property type="match status" value="1"/>
</dbReference>
<evidence type="ECO:0000313" key="3">
    <source>
        <dbReference type="Proteomes" id="UP000440096"/>
    </source>
</evidence>
<evidence type="ECO:0000259" key="1">
    <source>
        <dbReference type="SMART" id="SM00860"/>
    </source>
</evidence>
<dbReference type="RefSeq" id="WP_154757322.1">
    <property type="nucleotide sequence ID" value="NZ_WMBA01000018.1"/>
</dbReference>
<protein>
    <submittedName>
        <fullName evidence="2">SMI1/KNR4 family protein</fullName>
    </submittedName>
</protein>
<dbReference type="Gene3D" id="3.40.1580.10">
    <property type="entry name" value="SMI1/KNR4-like"/>
    <property type="match status" value="1"/>
</dbReference>
<feature type="domain" description="Knr4/Smi1-like" evidence="1">
    <location>
        <begin position="27"/>
        <end position="101"/>
    </location>
</feature>
<dbReference type="Proteomes" id="UP000440096">
    <property type="component" value="Unassembled WGS sequence"/>
</dbReference>
<gene>
    <name evidence="2" type="ORF">GKO32_14150</name>
</gene>
<dbReference type="EMBL" id="WMBA01000018">
    <property type="protein sequence ID" value="MTD55114.1"/>
    <property type="molecule type" value="Genomic_DNA"/>
</dbReference>
<dbReference type="SUPFAM" id="SSF160631">
    <property type="entry name" value="SMI1/KNR4-like"/>
    <property type="match status" value="1"/>
</dbReference>
<name>A0A6N7Z4A6_9PSEU</name>